<sequence>MPETINVCCPLLAVITCADTEEHKHLVCTDSNAVISNDTVRELCLGDYSKCVVNQD</sequence>
<dbReference type="EMBL" id="LAZR01006052">
    <property type="protein sequence ID" value="KKM95112.1"/>
    <property type="molecule type" value="Genomic_DNA"/>
</dbReference>
<organism evidence="1">
    <name type="scientific">marine sediment metagenome</name>
    <dbReference type="NCBI Taxonomy" id="412755"/>
    <lineage>
        <taxon>unclassified sequences</taxon>
        <taxon>metagenomes</taxon>
        <taxon>ecological metagenomes</taxon>
    </lineage>
</organism>
<accession>A0A0F9PPK3</accession>
<name>A0A0F9PPK3_9ZZZZ</name>
<gene>
    <name evidence="1" type="ORF">LCGC14_1191500</name>
</gene>
<comment type="caution">
    <text evidence="1">The sequence shown here is derived from an EMBL/GenBank/DDBJ whole genome shotgun (WGS) entry which is preliminary data.</text>
</comment>
<evidence type="ECO:0000313" key="1">
    <source>
        <dbReference type="EMBL" id="KKM95112.1"/>
    </source>
</evidence>
<dbReference type="AlphaFoldDB" id="A0A0F9PPK3"/>
<protein>
    <submittedName>
        <fullName evidence="1">Uncharacterized protein</fullName>
    </submittedName>
</protein>
<proteinExistence type="predicted"/>
<reference evidence="1" key="1">
    <citation type="journal article" date="2015" name="Nature">
        <title>Complex archaea that bridge the gap between prokaryotes and eukaryotes.</title>
        <authorList>
            <person name="Spang A."/>
            <person name="Saw J.H."/>
            <person name="Jorgensen S.L."/>
            <person name="Zaremba-Niedzwiedzka K."/>
            <person name="Martijn J."/>
            <person name="Lind A.E."/>
            <person name="van Eijk R."/>
            <person name="Schleper C."/>
            <person name="Guy L."/>
            <person name="Ettema T.J."/>
        </authorList>
    </citation>
    <scope>NUCLEOTIDE SEQUENCE</scope>
</reference>